<dbReference type="OrthoDB" id="9794948at2"/>
<protein>
    <submittedName>
        <fullName evidence="1">FMN-binding negative transcriptional regulator</fullName>
    </submittedName>
</protein>
<dbReference type="AlphaFoldDB" id="A0A3M8SPM0"/>
<dbReference type="Gene3D" id="2.30.110.10">
    <property type="entry name" value="Electron Transport, Fmn-binding Protein, Chain A"/>
    <property type="match status" value="1"/>
</dbReference>
<dbReference type="PIRSF" id="PIRSF010372">
    <property type="entry name" value="PaiB"/>
    <property type="match status" value="1"/>
</dbReference>
<evidence type="ECO:0000313" key="2">
    <source>
        <dbReference type="Proteomes" id="UP000267049"/>
    </source>
</evidence>
<comment type="caution">
    <text evidence="1">The sequence shown here is derived from an EMBL/GenBank/DDBJ whole genome shotgun (WGS) entry which is preliminary data.</text>
</comment>
<dbReference type="PANTHER" id="PTHR35802:SF1">
    <property type="entry name" value="PROTEASE SYNTHASE AND SPORULATION PROTEIN PAI 2"/>
    <property type="match status" value="1"/>
</dbReference>
<sequence>MQPADTPPPGAHTGARTQDGLGQLYLPGAFAENDLAALDALLVRDNFTTLVTVRDGAPTVSHLPVLYYRDGDRVVLRGHWARPNPQSTHAGPALAIVHGPHAYLSPAWYPDKEEQARVPTWNYAVAHLDGVIETFDDEASLADLVSDLSDQHEARVDSDWRFESERDDLRRQLRGIIGFRFVVDRITLKFKLSQNHPVANRMAVIEQLDAQPRDASREIAALMRARSHHAPNGD</sequence>
<dbReference type="InterPro" id="IPR007396">
    <property type="entry name" value="TR_PAI2-type"/>
</dbReference>
<proteinExistence type="predicted"/>
<dbReference type="Pfam" id="PF04299">
    <property type="entry name" value="FMN_bind_2"/>
    <property type="match status" value="1"/>
</dbReference>
<dbReference type="RefSeq" id="WP_123088382.1">
    <property type="nucleotide sequence ID" value="NZ_RIBS01000005.1"/>
</dbReference>
<gene>
    <name evidence="1" type="ORF">EER27_12210</name>
</gene>
<reference evidence="1 2" key="1">
    <citation type="submission" date="2018-11" db="EMBL/GenBank/DDBJ databases">
        <title>Lysobacter cryohumiis sp. nov., isolated from soil in the Tianshan Mountains, Xinjiang, China.</title>
        <authorList>
            <person name="Luo Y."/>
            <person name="Sheng H."/>
        </authorList>
    </citation>
    <scope>NUCLEOTIDE SEQUENCE [LARGE SCALE GENOMIC DNA]</scope>
    <source>
        <strain evidence="1 2">ZS60</strain>
    </source>
</reference>
<accession>A0A3M8SPM0</accession>
<evidence type="ECO:0000313" key="1">
    <source>
        <dbReference type="EMBL" id="RNF83251.1"/>
    </source>
</evidence>
<dbReference type="Proteomes" id="UP000267049">
    <property type="component" value="Unassembled WGS sequence"/>
</dbReference>
<keyword evidence="2" id="KW-1185">Reference proteome</keyword>
<dbReference type="SUPFAM" id="SSF50475">
    <property type="entry name" value="FMN-binding split barrel"/>
    <property type="match status" value="1"/>
</dbReference>
<dbReference type="EMBL" id="RIBS01000005">
    <property type="protein sequence ID" value="RNF83251.1"/>
    <property type="molecule type" value="Genomic_DNA"/>
</dbReference>
<dbReference type="InterPro" id="IPR012349">
    <property type="entry name" value="Split_barrel_FMN-bd"/>
</dbReference>
<organism evidence="1 2">
    <name type="scientific">Montanilutibacter psychrotolerans</name>
    <dbReference type="NCBI Taxonomy" id="1327343"/>
    <lineage>
        <taxon>Bacteria</taxon>
        <taxon>Pseudomonadati</taxon>
        <taxon>Pseudomonadota</taxon>
        <taxon>Gammaproteobacteria</taxon>
        <taxon>Lysobacterales</taxon>
        <taxon>Lysobacteraceae</taxon>
        <taxon>Montanilutibacter</taxon>
    </lineage>
</organism>
<dbReference type="PANTHER" id="PTHR35802">
    <property type="entry name" value="PROTEASE SYNTHASE AND SPORULATION PROTEIN PAI 2"/>
    <property type="match status" value="1"/>
</dbReference>
<name>A0A3M8SPM0_9GAMM</name>